<evidence type="ECO:0000313" key="2">
    <source>
        <dbReference type="EMBL" id="CAL7938643.1"/>
    </source>
</evidence>
<evidence type="ECO:0000313" key="3">
    <source>
        <dbReference type="Proteomes" id="UP001642520"/>
    </source>
</evidence>
<evidence type="ECO:0000256" key="1">
    <source>
        <dbReference type="SAM" id="Phobius"/>
    </source>
</evidence>
<keyword evidence="1" id="KW-0472">Membrane</keyword>
<proteinExistence type="predicted"/>
<keyword evidence="3" id="KW-1185">Reference proteome</keyword>
<sequence>MKYSLVLLNMFTIRVRIENSFRYRIRQKSIWNSRCDSVCSKYSLSLHKWFVLFRNIIVFTTIAMKLLKGTDQFNPGNLMSELRFRRNPSLFFLGTPYLYEFVVYAYVDFYRDINTGLDLL</sequence>
<organism evidence="2 3">
    <name type="scientific">Xylocopa violacea</name>
    <name type="common">Violet carpenter bee</name>
    <name type="synonym">Apis violacea</name>
    <dbReference type="NCBI Taxonomy" id="135666"/>
    <lineage>
        <taxon>Eukaryota</taxon>
        <taxon>Metazoa</taxon>
        <taxon>Ecdysozoa</taxon>
        <taxon>Arthropoda</taxon>
        <taxon>Hexapoda</taxon>
        <taxon>Insecta</taxon>
        <taxon>Pterygota</taxon>
        <taxon>Neoptera</taxon>
        <taxon>Endopterygota</taxon>
        <taxon>Hymenoptera</taxon>
        <taxon>Apocrita</taxon>
        <taxon>Aculeata</taxon>
        <taxon>Apoidea</taxon>
        <taxon>Anthophila</taxon>
        <taxon>Apidae</taxon>
        <taxon>Xylocopa</taxon>
        <taxon>Xylocopa</taxon>
    </lineage>
</organism>
<feature type="transmembrane region" description="Helical" evidence="1">
    <location>
        <begin position="88"/>
        <end position="107"/>
    </location>
</feature>
<protein>
    <submittedName>
        <fullName evidence="2">Uncharacterized protein</fullName>
    </submittedName>
</protein>
<accession>A0ABP1NFU7</accession>
<dbReference type="Proteomes" id="UP001642520">
    <property type="component" value="Unassembled WGS sequence"/>
</dbReference>
<reference evidence="2 3" key="1">
    <citation type="submission" date="2024-08" db="EMBL/GenBank/DDBJ databases">
        <authorList>
            <person name="Will J Nash"/>
            <person name="Angela Man"/>
            <person name="Seanna McTaggart"/>
            <person name="Kendall Baker"/>
            <person name="Tom Barker"/>
            <person name="Leah Catchpole"/>
            <person name="Alex Durrant"/>
            <person name="Karim Gharbi"/>
            <person name="Naomi Irish"/>
            <person name="Gemy Kaithakottil"/>
            <person name="Debby Ku"/>
            <person name="Aaliyah Providence"/>
            <person name="Felix Shaw"/>
            <person name="David Swarbreck"/>
            <person name="Chris Watkins"/>
            <person name="Ann M. McCartney"/>
            <person name="Giulio Formenti"/>
            <person name="Alice Mouton"/>
            <person name="Noel Vella"/>
            <person name="Bjorn M von Reumont"/>
            <person name="Adriana Vella"/>
            <person name="Wilfried Haerty"/>
        </authorList>
    </citation>
    <scope>NUCLEOTIDE SEQUENCE [LARGE SCALE GENOMIC DNA]</scope>
</reference>
<gene>
    <name evidence="2" type="ORF">XYLVIOL_LOCUS3405</name>
</gene>
<comment type="caution">
    <text evidence="2">The sequence shown here is derived from an EMBL/GenBank/DDBJ whole genome shotgun (WGS) entry which is preliminary data.</text>
</comment>
<name>A0ABP1NFU7_XYLVO</name>
<keyword evidence="1" id="KW-1133">Transmembrane helix</keyword>
<keyword evidence="1" id="KW-0812">Transmembrane</keyword>
<dbReference type="EMBL" id="CAXAJV020001289">
    <property type="protein sequence ID" value="CAL7938643.1"/>
    <property type="molecule type" value="Genomic_DNA"/>
</dbReference>
<feature type="transmembrane region" description="Helical" evidence="1">
    <location>
        <begin position="49"/>
        <end position="67"/>
    </location>
</feature>